<reference evidence="9" key="1">
    <citation type="submission" date="2024-07" db="EMBL/GenBank/DDBJ databases">
        <authorList>
            <person name="Yu S.T."/>
        </authorList>
    </citation>
    <scope>NUCLEOTIDE SEQUENCE</scope>
    <source>
        <strain evidence="9">R41</strain>
    </source>
</reference>
<dbReference type="CDD" id="cd16913">
    <property type="entry name" value="YkuD_like"/>
    <property type="match status" value="1"/>
</dbReference>
<dbReference type="GO" id="GO:0071555">
    <property type="term" value="P:cell wall organization"/>
    <property type="evidence" value="ECO:0007669"/>
    <property type="project" value="UniProtKB-KW"/>
</dbReference>
<evidence type="ECO:0000256" key="2">
    <source>
        <dbReference type="ARBA" id="ARBA00022679"/>
    </source>
</evidence>
<dbReference type="Pfam" id="PF03734">
    <property type="entry name" value="YkuD"/>
    <property type="match status" value="1"/>
</dbReference>
<organism evidence="9">
    <name type="scientific">Streptomyces sp. R41</name>
    <dbReference type="NCBI Taxonomy" id="3238632"/>
    <lineage>
        <taxon>Bacteria</taxon>
        <taxon>Bacillati</taxon>
        <taxon>Actinomycetota</taxon>
        <taxon>Actinomycetes</taxon>
        <taxon>Kitasatosporales</taxon>
        <taxon>Streptomycetaceae</taxon>
        <taxon>Streptomyces</taxon>
    </lineage>
</organism>
<dbReference type="GO" id="GO:0008360">
    <property type="term" value="P:regulation of cell shape"/>
    <property type="evidence" value="ECO:0007669"/>
    <property type="project" value="UniProtKB-KW"/>
</dbReference>
<evidence type="ECO:0000256" key="7">
    <source>
        <dbReference type="SAM" id="Phobius"/>
    </source>
</evidence>
<evidence type="ECO:0000259" key="8">
    <source>
        <dbReference type="Pfam" id="PF03734"/>
    </source>
</evidence>
<dbReference type="GO" id="GO:0016740">
    <property type="term" value="F:transferase activity"/>
    <property type="evidence" value="ECO:0007669"/>
    <property type="project" value="UniProtKB-KW"/>
</dbReference>
<dbReference type="GO" id="GO:0009252">
    <property type="term" value="P:peptidoglycan biosynthetic process"/>
    <property type="evidence" value="ECO:0007669"/>
    <property type="project" value="UniProtKB-KW"/>
</dbReference>
<evidence type="ECO:0000256" key="4">
    <source>
        <dbReference type="ARBA" id="ARBA00022984"/>
    </source>
</evidence>
<feature type="compositionally biased region" description="Pro residues" evidence="6">
    <location>
        <begin position="209"/>
        <end position="223"/>
    </location>
</feature>
<dbReference type="EMBL" id="CP163443">
    <property type="protein sequence ID" value="XDQ54705.1"/>
    <property type="molecule type" value="Genomic_DNA"/>
</dbReference>
<dbReference type="InterPro" id="IPR038063">
    <property type="entry name" value="Transpep_catalytic_dom"/>
</dbReference>
<name>A0AB39RFP0_9ACTN</name>
<feature type="region of interest" description="Disordered" evidence="6">
    <location>
        <begin position="66"/>
        <end position="85"/>
    </location>
</feature>
<keyword evidence="7" id="KW-1133">Transmembrane helix</keyword>
<sequence>MSDELTSELRELAAEGETLPALSGAEIRGRAVRRRRRRRTTVAVAGVGAAAGLALALVLNLGGGTDQRPAPAASPTGTPSLPAVPDATVDLSRRVISVAGRELPLSSGSEWTPTGTGRMTVTAKESVKLMPGGVAGLKDDYSLKVPWVIELGASDGTANYIAALTYDEKAPGNYDSTTGWIGLRPTDAKWLYERLTPGSVIDVEGTAPTPTPTSRPVSTPPTATPGAGTGASGG</sequence>
<keyword evidence="5" id="KW-0961">Cell wall biogenesis/degradation</keyword>
<evidence type="ECO:0000256" key="6">
    <source>
        <dbReference type="SAM" id="MobiDB-lite"/>
    </source>
</evidence>
<dbReference type="AlphaFoldDB" id="A0AB39RFP0"/>
<feature type="compositionally biased region" description="Low complexity" evidence="6">
    <location>
        <begin position="69"/>
        <end position="83"/>
    </location>
</feature>
<evidence type="ECO:0000313" key="9">
    <source>
        <dbReference type="EMBL" id="XDQ54705.1"/>
    </source>
</evidence>
<keyword evidence="7" id="KW-0812">Transmembrane</keyword>
<feature type="region of interest" description="Disordered" evidence="6">
    <location>
        <begin position="201"/>
        <end position="234"/>
    </location>
</feature>
<dbReference type="Gene3D" id="2.40.440.10">
    <property type="entry name" value="L,D-transpeptidase catalytic domain-like"/>
    <property type="match status" value="1"/>
</dbReference>
<comment type="pathway">
    <text evidence="1">Cell wall biogenesis; peptidoglycan biosynthesis.</text>
</comment>
<dbReference type="EC" id="2.-.-.-" evidence="9"/>
<keyword evidence="7" id="KW-0472">Membrane</keyword>
<dbReference type="InterPro" id="IPR005490">
    <property type="entry name" value="LD_TPept_cat_dom"/>
</dbReference>
<evidence type="ECO:0000256" key="5">
    <source>
        <dbReference type="ARBA" id="ARBA00023316"/>
    </source>
</evidence>
<protein>
    <submittedName>
        <fullName evidence="9">L,D-transpeptidase</fullName>
        <ecNumber evidence="9">2.-.-.-</ecNumber>
    </submittedName>
</protein>
<evidence type="ECO:0000256" key="3">
    <source>
        <dbReference type="ARBA" id="ARBA00022960"/>
    </source>
</evidence>
<accession>A0AB39RFP0</accession>
<feature type="transmembrane region" description="Helical" evidence="7">
    <location>
        <begin position="40"/>
        <end position="59"/>
    </location>
</feature>
<feature type="domain" description="L,D-TPase catalytic" evidence="8">
    <location>
        <begin position="101"/>
        <end position="203"/>
    </location>
</feature>
<keyword evidence="4" id="KW-0573">Peptidoglycan synthesis</keyword>
<evidence type="ECO:0000256" key="1">
    <source>
        <dbReference type="ARBA" id="ARBA00004752"/>
    </source>
</evidence>
<keyword evidence="3" id="KW-0133">Cell shape</keyword>
<gene>
    <name evidence="9" type="ORF">AB5J53_25110</name>
</gene>
<dbReference type="RefSeq" id="WP_369247905.1">
    <property type="nucleotide sequence ID" value="NZ_CP163443.1"/>
</dbReference>
<keyword evidence="2 9" id="KW-0808">Transferase</keyword>
<proteinExistence type="predicted"/>
<dbReference type="SUPFAM" id="SSF141523">
    <property type="entry name" value="L,D-transpeptidase catalytic domain-like"/>
    <property type="match status" value="1"/>
</dbReference>